<keyword evidence="6" id="KW-0119">Carbohydrate metabolism</keyword>
<dbReference type="EMBL" id="QPJU01000003">
    <property type="protein sequence ID" value="RCX10105.1"/>
    <property type="molecule type" value="Genomic_DNA"/>
</dbReference>
<comment type="caution">
    <text evidence="9">The sequence shown here is derived from an EMBL/GenBank/DDBJ whole genome shotgun (WGS) entry which is preliminary data.</text>
</comment>
<dbReference type="NCBIfam" id="TIGR01662">
    <property type="entry name" value="HAD-SF-IIIA"/>
    <property type="match status" value="1"/>
</dbReference>
<evidence type="ECO:0000313" key="10">
    <source>
        <dbReference type="Proteomes" id="UP000252174"/>
    </source>
</evidence>
<name>A0A369AM00_9BURK</name>
<dbReference type="InterPro" id="IPR006549">
    <property type="entry name" value="HAD-SF_hydro_IIIA"/>
</dbReference>
<dbReference type="InterPro" id="IPR036412">
    <property type="entry name" value="HAD-like_sf"/>
</dbReference>
<protein>
    <recommendedName>
        <fullName evidence="7">D,D-heptose 1,7-bisphosphate phosphatase</fullName>
    </recommendedName>
</protein>
<keyword evidence="3" id="KW-0963">Cytoplasm</keyword>
<dbReference type="PANTHER" id="PTHR42891">
    <property type="entry name" value="D-GLYCERO-BETA-D-MANNO-HEPTOSE-1,7-BISPHOSPHATE 7-PHOSPHATASE"/>
    <property type="match status" value="1"/>
</dbReference>
<dbReference type="InterPro" id="IPR023214">
    <property type="entry name" value="HAD_sf"/>
</dbReference>
<keyword evidence="5" id="KW-0378">Hydrolase</keyword>
<dbReference type="NCBIfam" id="TIGR01656">
    <property type="entry name" value="Histidinol-ppas"/>
    <property type="match status" value="1"/>
</dbReference>
<proteinExistence type="inferred from homology"/>
<accession>A0A369AM00</accession>
<dbReference type="RefSeq" id="WP_114482802.1">
    <property type="nucleotide sequence ID" value="NZ_QPJU01000003.1"/>
</dbReference>
<evidence type="ECO:0000256" key="2">
    <source>
        <dbReference type="ARBA" id="ARBA00005628"/>
    </source>
</evidence>
<dbReference type="Proteomes" id="UP000252174">
    <property type="component" value="Unassembled WGS sequence"/>
</dbReference>
<evidence type="ECO:0000256" key="7">
    <source>
        <dbReference type="ARBA" id="ARBA00031828"/>
    </source>
</evidence>
<dbReference type="GO" id="GO:0005975">
    <property type="term" value="P:carbohydrate metabolic process"/>
    <property type="evidence" value="ECO:0007669"/>
    <property type="project" value="InterPro"/>
</dbReference>
<feature type="compositionally biased region" description="Pro residues" evidence="8">
    <location>
        <begin position="193"/>
        <end position="211"/>
    </location>
</feature>
<sequence>MKLAILDRDGTLNLPGDGYIASPDEWIVLPGALEAVARLNRAGWRVVLACNQPGLGRGLFDVTVLNAIHAKMYRQLAALGARIDAVFFCPHAPQDACDCCLPRPALLAQICERYGVEAPQLLVAGASAALLEAASALGVRALHCVAANAPHADLPAGTQVHASLAAMVEQVLQEAQPPLAAATPGARDAPVPTEAPLPLPVAPTPGAPHAA</sequence>
<evidence type="ECO:0000256" key="5">
    <source>
        <dbReference type="ARBA" id="ARBA00022801"/>
    </source>
</evidence>
<feature type="region of interest" description="Disordered" evidence="8">
    <location>
        <begin position="179"/>
        <end position="211"/>
    </location>
</feature>
<dbReference type="Gene3D" id="3.40.50.1000">
    <property type="entry name" value="HAD superfamily/HAD-like"/>
    <property type="match status" value="1"/>
</dbReference>
<evidence type="ECO:0000256" key="3">
    <source>
        <dbReference type="ARBA" id="ARBA00022490"/>
    </source>
</evidence>
<comment type="subcellular location">
    <subcellularLocation>
        <location evidence="1">Cytoplasm</location>
    </subcellularLocation>
</comment>
<dbReference type="GO" id="GO:0046872">
    <property type="term" value="F:metal ion binding"/>
    <property type="evidence" value="ECO:0007669"/>
    <property type="project" value="UniProtKB-KW"/>
</dbReference>
<evidence type="ECO:0000313" key="9">
    <source>
        <dbReference type="EMBL" id="RCX10105.1"/>
    </source>
</evidence>
<dbReference type="PANTHER" id="PTHR42891:SF1">
    <property type="entry name" value="D-GLYCERO-BETA-D-MANNO-HEPTOSE-1,7-BISPHOSPHATE 7-PHOSPHATASE"/>
    <property type="match status" value="1"/>
</dbReference>
<keyword evidence="4" id="KW-0479">Metal-binding</keyword>
<dbReference type="GO" id="GO:0005737">
    <property type="term" value="C:cytoplasm"/>
    <property type="evidence" value="ECO:0007669"/>
    <property type="project" value="UniProtKB-SubCell"/>
</dbReference>
<dbReference type="InterPro" id="IPR004446">
    <property type="entry name" value="Heptose_bisP_phosphatase"/>
</dbReference>
<evidence type="ECO:0000256" key="1">
    <source>
        <dbReference type="ARBA" id="ARBA00004496"/>
    </source>
</evidence>
<reference evidence="9 10" key="1">
    <citation type="submission" date="2018-07" db="EMBL/GenBank/DDBJ databases">
        <title>Genomic Encyclopedia of Type Strains, Phase IV (KMG-IV): sequencing the most valuable type-strain genomes for metagenomic binning, comparative biology and taxonomic classification.</title>
        <authorList>
            <person name="Goeker M."/>
        </authorList>
    </citation>
    <scope>NUCLEOTIDE SEQUENCE [LARGE SCALE GENOMIC DNA]</scope>
    <source>
        <strain evidence="9 10">DSM 100911</strain>
    </source>
</reference>
<dbReference type="OrthoDB" id="9781367at2"/>
<organism evidence="9 10">
    <name type="scientific">Extensimonas vulgaris</name>
    <dbReference type="NCBI Taxonomy" id="1031594"/>
    <lineage>
        <taxon>Bacteria</taxon>
        <taxon>Pseudomonadati</taxon>
        <taxon>Pseudomonadota</taxon>
        <taxon>Betaproteobacteria</taxon>
        <taxon>Burkholderiales</taxon>
        <taxon>Comamonadaceae</taxon>
        <taxon>Extensimonas</taxon>
    </lineage>
</organism>
<comment type="similarity">
    <text evidence="2">Belongs to the GmhB family.</text>
</comment>
<dbReference type="GO" id="GO:0016791">
    <property type="term" value="F:phosphatase activity"/>
    <property type="evidence" value="ECO:0007669"/>
    <property type="project" value="InterPro"/>
</dbReference>
<evidence type="ECO:0000256" key="6">
    <source>
        <dbReference type="ARBA" id="ARBA00023277"/>
    </source>
</evidence>
<dbReference type="SUPFAM" id="SSF56784">
    <property type="entry name" value="HAD-like"/>
    <property type="match status" value="1"/>
</dbReference>
<gene>
    <name evidence="9" type="ORF">DFR45_10389</name>
</gene>
<dbReference type="AlphaFoldDB" id="A0A369AM00"/>
<dbReference type="InterPro" id="IPR006543">
    <property type="entry name" value="Histidinol-phos"/>
</dbReference>
<keyword evidence="10" id="KW-1185">Reference proteome</keyword>
<evidence type="ECO:0000256" key="4">
    <source>
        <dbReference type="ARBA" id="ARBA00022723"/>
    </source>
</evidence>
<evidence type="ECO:0000256" key="8">
    <source>
        <dbReference type="SAM" id="MobiDB-lite"/>
    </source>
</evidence>